<organism evidence="1 2">
    <name type="scientific">Phaeodactylibacter luteus</name>
    <dbReference type="NCBI Taxonomy" id="1564516"/>
    <lineage>
        <taxon>Bacteria</taxon>
        <taxon>Pseudomonadati</taxon>
        <taxon>Bacteroidota</taxon>
        <taxon>Saprospiria</taxon>
        <taxon>Saprospirales</taxon>
        <taxon>Haliscomenobacteraceae</taxon>
        <taxon>Phaeodactylibacter</taxon>
    </lineage>
</organism>
<comment type="caution">
    <text evidence="1">The sequence shown here is derived from an EMBL/GenBank/DDBJ whole genome shotgun (WGS) entry which is preliminary data.</text>
</comment>
<proteinExistence type="predicted"/>
<evidence type="ECO:0000313" key="2">
    <source>
        <dbReference type="Proteomes" id="UP000321580"/>
    </source>
</evidence>
<dbReference type="Proteomes" id="UP000321580">
    <property type="component" value="Unassembled WGS sequence"/>
</dbReference>
<sequence length="249" mass="27293">MQTNTPPALLLFTADRHLGSMFQGLLARSSFSKLCSIPDELAFEDAILSSSPPFCPIFDLRLPGALKLAGLFRAAHTRQPMGFIQGIRPADLPAHYAPFALLPARAEEERLPRILDRLQQQAPPLSGLSHAPLQPGGGYRITQLPNGMKYIQVEKQSMLLSFPLSAAPFIYARSGRLFLRAAEQSFPFKGQLSQVASEAWPELQPANRSVLVNPKYVAAAWPKQRQLRIGGVTVSVSPAHQAAFFSSSY</sequence>
<reference evidence="1 2" key="1">
    <citation type="submission" date="2019-08" db="EMBL/GenBank/DDBJ databases">
        <title>Genome of Phaeodactylibacter luteus.</title>
        <authorList>
            <person name="Bowman J.P."/>
        </authorList>
    </citation>
    <scope>NUCLEOTIDE SEQUENCE [LARGE SCALE GENOMIC DNA]</scope>
    <source>
        <strain evidence="1 2">KCTC 42180</strain>
    </source>
</reference>
<evidence type="ECO:0000313" key="1">
    <source>
        <dbReference type="EMBL" id="TXB59747.1"/>
    </source>
</evidence>
<protein>
    <submittedName>
        <fullName evidence="1">Uncharacterized protein</fullName>
    </submittedName>
</protein>
<dbReference type="AlphaFoldDB" id="A0A5C6RGU1"/>
<name>A0A5C6RGU1_9BACT</name>
<dbReference type="RefSeq" id="WP_147169589.1">
    <property type="nucleotide sequence ID" value="NZ_VOOR01000086.1"/>
</dbReference>
<dbReference type="EMBL" id="VOOR01000086">
    <property type="protein sequence ID" value="TXB59747.1"/>
    <property type="molecule type" value="Genomic_DNA"/>
</dbReference>
<keyword evidence="2" id="KW-1185">Reference proteome</keyword>
<gene>
    <name evidence="1" type="ORF">FRY97_20985</name>
</gene>
<accession>A0A5C6RGU1</accession>